<protein>
    <submittedName>
        <fullName evidence="1">Uncharacterized protein</fullName>
    </submittedName>
</protein>
<reference evidence="1" key="1">
    <citation type="submission" date="2008-06" db="EMBL/GenBank/DDBJ databases">
        <title>Complete sequence of chromosome of Prosthecochloris aestuarii DSM 271.</title>
        <authorList>
            <consortium name="US DOE Joint Genome Institute"/>
            <person name="Lucas S."/>
            <person name="Copeland A."/>
            <person name="Lapidus A."/>
            <person name="Glavina del Rio T."/>
            <person name="Dalin E."/>
            <person name="Tice H."/>
            <person name="Bruce D."/>
            <person name="Goodwin L."/>
            <person name="Pitluck S."/>
            <person name="Schmutz J."/>
            <person name="Larimer F."/>
            <person name="Land M."/>
            <person name="Hauser L."/>
            <person name="Kyrpides N."/>
            <person name="Anderson I."/>
            <person name="Liu Z."/>
            <person name="Li T."/>
            <person name="Zhao F."/>
            <person name="Overmann J."/>
            <person name="Bryant D.A."/>
            <person name="Richardson P."/>
        </authorList>
    </citation>
    <scope>NUCLEOTIDE SEQUENCE [LARGE SCALE GENOMIC DNA]</scope>
    <source>
        <strain evidence="1">DSM 271</strain>
    </source>
</reference>
<evidence type="ECO:0000313" key="2">
    <source>
        <dbReference type="Proteomes" id="UP000002725"/>
    </source>
</evidence>
<name>B4S8Q6_PROA2</name>
<organism evidence="1 2">
    <name type="scientific">Prosthecochloris aestuarii (strain DSM 271 / SK 413)</name>
    <dbReference type="NCBI Taxonomy" id="290512"/>
    <lineage>
        <taxon>Bacteria</taxon>
        <taxon>Pseudomonadati</taxon>
        <taxon>Chlorobiota</taxon>
        <taxon>Chlorobiia</taxon>
        <taxon>Chlorobiales</taxon>
        <taxon>Chlorobiaceae</taxon>
        <taxon>Prosthecochloris</taxon>
    </lineage>
</organism>
<sequence length="49" mass="5241">MTLLKSGLESKTKHGEHYEDLCVGNGYASGAGRLHNTTYKGSIDGVDTQ</sequence>
<accession>B4S8Q6</accession>
<dbReference type="EMBL" id="CP001108">
    <property type="protein sequence ID" value="ACF46443.1"/>
    <property type="molecule type" value="Genomic_DNA"/>
</dbReference>
<dbReference type="STRING" id="290512.Paes_1422"/>
<dbReference type="HOGENOM" id="CLU_3139365_0_0_10"/>
<dbReference type="Proteomes" id="UP000002725">
    <property type="component" value="Chromosome"/>
</dbReference>
<keyword evidence="2" id="KW-1185">Reference proteome</keyword>
<proteinExistence type="predicted"/>
<dbReference type="KEGG" id="paa:Paes_1422"/>
<gene>
    <name evidence="1" type="ordered locus">Paes_1422</name>
</gene>
<dbReference type="AlphaFoldDB" id="B4S8Q6"/>
<evidence type="ECO:0000313" key="1">
    <source>
        <dbReference type="EMBL" id="ACF46443.1"/>
    </source>
</evidence>